<dbReference type="AlphaFoldDB" id="A0A9P8P952"/>
<sequence length="93" mass="9837">MLYSLIYKALHLMFFIVGEDTKLLFADDGTDGDCWFTTGTTLVPGCGENRVDFVDLPAAAPAAAFSVAVAIGVVAKPGSVYAAVESDWGCWQA</sequence>
<reference evidence="1" key="1">
    <citation type="journal article" date="2021" name="Open Biol.">
        <title>Shared evolutionary footprints suggest mitochondrial oxidative damage underlies multiple complex I losses in fungi.</title>
        <authorList>
            <person name="Schikora-Tamarit M.A."/>
            <person name="Marcet-Houben M."/>
            <person name="Nosek J."/>
            <person name="Gabaldon T."/>
        </authorList>
    </citation>
    <scope>NUCLEOTIDE SEQUENCE</scope>
    <source>
        <strain evidence="1">NCAIM Y.01608</strain>
    </source>
</reference>
<dbReference type="EMBL" id="JAEUBD010001062">
    <property type="protein sequence ID" value="KAH3667582.1"/>
    <property type="molecule type" value="Genomic_DNA"/>
</dbReference>
<dbReference type="Proteomes" id="UP000788993">
    <property type="component" value="Unassembled WGS sequence"/>
</dbReference>
<keyword evidence="2" id="KW-1185">Reference proteome</keyword>
<gene>
    <name evidence="1" type="ORF">OGATHE_003105</name>
</gene>
<name>A0A9P8P952_9ASCO</name>
<reference evidence="1" key="2">
    <citation type="submission" date="2021-01" db="EMBL/GenBank/DDBJ databases">
        <authorList>
            <person name="Schikora-Tamarit M.A."/>
        </authorList>
    </citation>
    <scope>NUCLEOTIDE SEQUENCE</scope>
    <source>
        <strain evidence="1">NCAIM Y.01608</strain>
    </source>
</reference>
<evidence type="ECO:0000313" key="1">
    <source>
        <dbReference type="EMBL" id="KAH3667582.1"/>
    </source>
</evidence>
<organism evidence="1 2">
    <name type="scientific">Ogataea polymorpha</name>
    <dbReference type="NCBI Taxonomy" id="460523"/>
    <lineage>
        <taxon>Eukaryota</taxon>
        <taxon>Fungi</taxon>
        <taxon>Dikarya</taxon>
        <taxon>Ascomycota</taxon>
        <taxon>Saccharomycotina</taxon>
        <taxon>Pichiomycetes</taxon>
        <taxon>Pichiales</taxon>
        <taxon>Pichiaceae</taxon>
        <taxon>Ogataea</taxon>
    </lineage>
</organism>
<comment type="caution">
    <text evidence="1">The sequence shown here is derived from an EMBL/GenBank/DDBJ whole genome shotgun (WGS) entry which is preliminary data.</text>
</comment>
<evidence type="ECO:0000313" key="2">
    <source>
        <dbReference type="Proteomes" id="UP000788993"/>
    </source>
</evidence>
<accession>A0A9P8P952</accession>
<proteinExistence type="predicted"/>
<protein>
    <submittedName>
        <fullName evidence="1">Uncharacterized protein</fullName>
    </submittedName>
</protein>